<dbReference type="SMART" id="SM00015">
    <property type="entry name" value="IQ"/>
    <property type="match status" value="3"/>
</dbReference>
<dbReference type="InterPro" id="IPR000048">
    <property type="entry name" value="IQ_motif_EF-hand-BS"/>
</dbReference>
<accession>Q4V459</accession>
<dbReference type="AlphaFoldDB" id="Q4V459"/>
<sequence>MPKPSKQDSISLKSSNSVFLEDDQFENLEEEFLHNECISLPSDLTRVQSVILDYKQFKAARTIQRYIHGWLVRENFRKLQKSAIIIQKWWRRFEAQKNLLYVAESALQSAVLAHYDKSATLIQTLYRGWWSRKHIFDLTMLKSVQIMLAKDLIHSLVNYLHATKNSEMLPGIYTIRDSSICLETLEELMATFGFRFYNANACYKMKETLSMVAQSRKTFTATSYFTDVPYPGFNDRGFCGPRQNSAMTLNAKDPEHYELIHIFLSGSRKIGMTTAKLEQKIANIAEENRLNMFIKRDNKKKSFIKRIYLDMKNWHYSNGDPILPISLFKNSEMPAVLESAKKTLESIFGELEPCVCPTNKEISFLLNSLNDS</sequence>
<evidence type="ECO:0000256" key="3">
    <source>
        <dbReference type="ARBA" id="ARBA00022737"/>
    </source>
</evidence>
<dbReference type="GeneID" id="34943"/>
<evidence type="ECO:0000256" key="1">
    <source>
        <dbReference type="ARBA" id="ARBA00004496"/>
    </source>
</evidence>
<dbReference type="PANTHER" id="PTHR22706">
    <property type="entry name" value="ASSEMBLY FACTOR FOR SPINDLE MICROTUBULES"/>
    <property type="match status" value="1"/>
</dbReference>
<proteinExistence type="evidence at transcript level"/>
<dbReference type="OrthoDB" id="190375at2759"/>
<evidence type="ECO:0000313" key="8">
    <source>
        <dbReference type="FlyBase" id="FBgn0028856"/>
    </source>
</evidence>
<dbReference type="ExpressionAtlas" id="Q4V459">
    <property type="expression patterns" value="baseline and differential"/>
</dbReference>
<dbReference type="KEGG" id="dme:Dmel_CG18063"/>
<organism evidence="6">
    <name type="scientific">Drosophila melanogaster</name>
    <name type="common">Fruit fly</name>
    <dbReference type="NCBI Taxonomy" id="7227"/>
    <lineage>
        <taxon>Eukaryota</taxon>
        <taxon>Metazoa</taxon>
        <taxon>Ecdysozoa</taxon>
        <taxon>Arthropoda</taxon>
        <taxon>Hexapoda</taxon>
        <taxon>Insecta</taxon>
        <taxon>Pterygota</taxon>
        <taxon>Neoptera</taxon>
        <taxon>Endopterygota</taxon>
        <taxon>Diptera</taxon>
        <taxon>Brachycera</taxon>
        <taxon>Muscomorpha</taxon>
        <taxon>Ephydroidea</taxon>
        <taxon>Drosophilidae</taxon>
        <taxon>Drosophila</taxon>
        <taxon>Sophophora</taxon>
    </lineage>
</organism>
<dbReference type="Pfam" id="PF00612">
    <property type="entry name" value="IQ"/>
    <property type="match status" value="2"/>
</dbReference>
<dbReference type="EMBL" id="AE014134">
    <property type="protein sequence ID" value="AAN10924.2"/>
    <property type="molecule type" value="Genomic_DNA"/>
</dbReference>
<evidence type="ECO:0000313" key="5">
    <source>
        <dbReference type="EMBL" id="AAN10924.2"/>
    </source>
</evidence>
<reference evidence="5" key="8">
    <citation type="submission" date="2006-08" db="EMBL/GenBank/DDBJ databases">
        <authorList>
            <person name="Celniker S."/>
            <person name="Carlson J."/>
            <person name="Wan K."/>
            <person name="Frise E."/>
            <person name="Hoskins R."/>
            <person name="Park S."/>
            <person name="Svirskas R."/>
            <person name="Rubin G."/>
        </authorList>
    </citation>
    <scope>NUCLEOTIDE SEQUENCE</scope>
</reference>
<dbReference type="PANTHER" id="PTHR22706:SF1">
    <property type="entry name" value="ASSEMBLY FACTOR FOR SPINDLE MICROTUBULES"/>
    <property type="match status" value="1"/>
</dbReference>
<name>Q4V459_DROME</name>
<reference evidence="9" key="4">
    <citation type="journal article" date="2002" name="Genome Biol.">
        <title>The transposable elements of the Drosophila melanogaster euchromatin: a genomics perspective.</title>
        <authorList>
            <person name="Kaminker J.S."/>
            <person name="Bergman C.M."/>
            <person name="Kronmiller B."/>
            <person name="Carlson J."/>
            <person name="Svirskas R."/>
            <person name="Patel S."/>
            <person name="Frise E."/>
            <person name="Wheeler D.A."/>
            <person name="Lewis S.E."/>
            <person name="Rubin G.M."/>
            <person name="Ashburner M."/>
            <person name="Celniker S.E."/>
        </authorList>
    </citation>
    <scope>NUCLEOTIDE SEQUENCE [LARGE SCALE GENOMIC DNA]</scope>
    <source>
        <strain evidence="9">Berkeley</strain>
    </source>
</reference>
<dbReference type="Proteomes" id="UP000000803">
    <property type="component" value="Chromosome 2L"/>
</dbReference>
<evidence type="ECO:0000313" key="6">
    <source>
        <dbReference type="EMBL" id="AAY55563.1"/>
    </source>
</evidence>
<dbReference type="Bgee" id="FBgn0028856">
    <property type="expression patterns" value="Expressed in mid-late elongation-stage spermatid (Drosophila) in testis and 25 other cell types or tissues"/>
</dbReference>
<dbReference type="RefSeq" id="NP_723944.2">
    <property type="nucleotide sequence ID" value="NM_165141.2"/>
</dbReference>
<dbReference type="BioGRID-ORCS" id="34943">
    <property type="hits" value="0 hits in 1 CRISPR screen"/>
</dbReference>
<reference evidence="5 9" key="5">
    <citation type="journal article" date="2002" name="Genome Biol.">
        <title>Heterochromatic sequences in a Drosophila whole-genome shotgun assembly.</title>
        <authorList>
            <person name="Hoskins R.A."/>
            <person name="Smith C.D."/>
            <person name="Carlson J.W."/>
            <person name="Carvalho A.B."/>
            <person name="Halpern A."/>
            <person name="Kaminker J.S."/>
            <person name="Kennedy C."/>
            <person name="Mungall C.J."/>
            <person name="Sullivan B.A."/>
            <person name="Sutton G.G."/>
            <person name="Yasuhara J.C."/>
            <person name="Wakimoto B.T."/>
            <person name="Myers E.W."/>
            <person name="Celniker S.E."/>
            <person name="Rubin G.M."/>
            <person name="Karpen G.H."/>
        </authorList>
    </citation>
    <scope>NUCLEOTIDE SEQUENCE [LARGE SCALE GENOMIC DNA]</scope>
    <source>
        <strain evidence="9">Berkeley</strain>
    </source>
</reference>
<dbReference type="EMBL" id="AE014134">
    <property type="protein sequence ID" value="ACZ94274.1"/>
    <property type="molecule type" value="Genomic_DNA"/>
</dbReference>
<dbReference type="FlyBase" id="FBgn0028856">
    <property type="gene designation" value="CG18063"/>
</dbReference>
<dbReference type="InParanoid" id="Q4V459"/>
<reference evidence="9" key="3">
    <citation type="journal article" date="2002" name="Genome Biol.">
        <title>Annotation of the Drosophila melanogaster euchromatic genome: a systematic review.</title>
        <authorList>
            <person name="Misra S."/>
            <person name="Crosby M.A."/>
            <person name="Mungall C.J."/>
            <person name="Matthews B.B."/>
            <person name="Campbell K.S."/>
            <person name="Hradecky P."/>
            <person name="Huang Y."/>
            <person name="Kaminker J.S."/>
            <person name="Millburn G.H."/>
            <person name="Prochnik S.E."/>
            <person name="Smith C.D."/>
            <person name="Tupy J.L."/>
            <person name="Whitfied E.J."/>
            <person name="Bayraktaroglu L."/>
            <person name="Berman B.P."/>
            <person name="Bettencourt B.R."/>
            <person name="Celniker S.E."/>
            <person name="de Grey A.D."/>
            <person name="Drysdale R.A."/>
            <person name="Harris N.L."/>
            <person name="Richter J."/>
            <person name="Russo S."/>
            <person name="Schroeder A.J."/>
            <person name="Shu S.Q."/>
            <person name="Stapleton M."/>
            <person name="Yamada C."/>
            <person name="Ashburner M."/>
            <person name="Gelbart W.M."/>
            <person name="Rubin G.M."/>
            <person name="Lewis S.E."/>
        </authorList>
    </citation>
    <scope>GENOME REANNOTATION</scope>
    <source>
        <strain evidence="9">Berkeley</strain>
    </source>
</reference>
<reference evidence="5" key="12">
    <citation type="journal article" date="2015" name="G3 (Bethesda)">
        <title>Gene Model Annotations for Drosophila melanogaster: The Rule-Benders.</title>
        <authorList>
            <consortium name="FlyBase Consortium"/>
            <person name="Crosby M.A."/>
            <person name="Gramates L.S."/>
            <person name="Dos Santos G."/>
            <person name="Matthews B.B."/>
            <person name="St Pierre S.E."/>
            <person name="Zhou P."/>
            <person name="Schroeder A.J."/>
            <person name="Falls K."/>
            <person name="Emmert D.B."/>
            <person name="Russo S.M."/>
            <person name="Gelbart W.M."/>
            <person name="null"/>
        </authorList>
    </citation>
    <scope>NUCLEOTIDE SEQUENCE</scope>
</reference>
<keyword evidence="9" id="KW-1185">Reference proteome</keyword>
<dbReference type="EMBL" id="BT025856">
    <property type="protein sequence ID" value="ABF85756.1"/>
    <property type="molecule type" value="mRNA"/>
</dbReference>
<reference evidence="5 9" key="10">
    <citation type="journal article" date="2007" name="Science">
        <title>Sequence finishing and mapping of Drosophila melanogaster heterochromatin.</title>
        <authorList>
            <person name="Hoskins R.A."/>
            <person name="Carlson J.W."/>
            <person name="Kennedy C."/>
            <person name="Acevedo D."/>
            <person name="Evans-Holm M."/>
            <person name="Frise E."/>
            <person name="Wan K.H."/>
            <person name="Park S."/>
            <person name="Mendez-Lago M."/>
            <person name="Rossi F."/>
            <person name="Villasante A."/>
            <person name="Dimitri P."/>
            <person name="Karpen G.H."/>
            <person name="Celniker S.E."/>
        </authorList>
    </citation>
    <scope>NUCLEOTIDE SEQUENCE [LARGE SCALE GENOMIC DNA]</scope>
    <source>
        <strain evidence="9">Berkeley</strain>
    </source>
</reference>
<dbReference type="AGR" id="FB:FBgn0028856"/>
<reference evidence="6" key="7">
    <citation type="submission" date="2005-05" db="EMBL/GenBank/DDBJ databases">
        <authorList>
            <person name="Stapleton M."/>
            <person name="Carlson J."/>
            <person name="Chavez C."/>
            <person name="Frise E."/>
            <person name="George R."/>
            <person name="Pacleb J."/>
            <person name="Park S."/>
            <person name="Wan K."/>
            <person name="Yu C."/>
            <person name="Celniker S."/>
        </authorList>
    </citation>
    <scope>NUCLEOTIDE SEQUENCE</scope>
</reference>
<keyword evidence="2" id="KW-0963">Cytoplasm</keyword>
<dbReference type="eggNOG" id="ENOG502QS0S">
    <property type="taxonomic scope" value="Eukaryota"/>
</dbReference>
<evidence type="ECO:0000256" key="2">
    <source>
        <dbReference type="ARBA" id="ARBA00022490"/>
    </source>
</evidence>
<reference evidence="5" key="15">
    <citation type="submission" date="2022-11" db="EMBL/GenBank/DDBJ databases">
        <authorList>
            <consortium name="FlyBase"/>
        </authorList>
    </citation>
    <scope>NUCLEOTIDE SEQUENCE</scope>
</reference>
<protein>
    <submittedName>
        <fullName evidence="6">IP10836p</fullName>
    </submittedName>
    <submittedName>
        <fullName evidence="7">IP15439p</fullName>
    </submittedName>
</protein>
<gene>
    <name evidence="6" type="primary">BG:DS07486.5</name>
    <name evidence="5" type="synonym">Dmel\CG18063</name>
    <name evidence="5" type="synonym">DS07486.5</name>
    <name evidence="5 8" type="ORF">CG18063</name>
    <name evidence="5" type="ORF">Dmel_CG18063</name>
</gene>
<keyword evidence="4" id="KW-0112">Calmodulin-binding</keyword>
<dbReference type="VEuPathDB" id="VectorBase:FBgn0028856"/>
<keyword evidence="3" id="KW-0677">Repeat</keyword>
<dbReference type="SMR" id="Q4V459"/>
<reference evidence="5 9" key="6">
    <citation type="journal article" date="2005" name="PLoS Comput. Biol.">
        <title>Combined evidence annotation of transposable elements in genome sequences.</title>
        <authorList>
            <person name="Quesneville H."/>
            <person name="Bergman C.M."/>
            <person name="Andrieu O."/>
            <person name="Autard D."/>
            <person name="Nouaud D."/>
            <person name="Ashburner M."/>
            <person name="Anxolabehere D."/>
        </authorList>
    </citation>
    <scope>NUCLEOTIDE SEQUENCE [LARGE SCALE GENOMIC DNA]</scope>
    <source>
        <strain evidence="9">Berkeley</strain>
    </source>
</reference>
<reference evidence="5" key="14">
    <citation type="submission" date="2022-11" db="EMBL/GenBank/DDBJ databases">
        <title>Drosophila melanogaster release 4 sequence.</title>
        <authorList>
            <consortium name="Berkeley Drosophila Genome Project"/>
            <person name="Celniker S."/>
            <person name="Carlson J."/>
            <person name="Wan K."/>
            <person name="Pfeiffer B."/>
            <person name="Frise E."/>
            <person name="George R."/>
            <person name="Hoskins R."/>
            <person name="Stapleton M."/>
            <person name="Pacleb J."/>
            <person name="Park S."/>
            <person name="Svirskas R."/>
            <person name="Smith E."/>
            <person name="Yu C."/>
            <person name="Rubin G."/>
        </authorList>
    </citation>
    <scope>NUCLEOTIDE SEQUENCE</scope>
</reference>
<accession>Q8IP29</accession>
<dbReference type="GO" id="GO:0005516">
    <property type="term" value="F:calmodulin binding"/>
    <property type="evidence" value="ECO:0007669"/>
    <property type="project" value="UniProtKB-KW"/>
</dbReference>
<dbReference type="Gene3D" id="1.20.5.190">
    <property type="match status" value="1"/>
</dbReference>
<dbReference type="PROSITE" id="PS50096">
    <property type="entry name" value="IQ"/>
    <property type="match status" value="2"/>
</dbReference>
<evidence type="ECO:0000313" key="9">
    <source>
        <dbReference type="Proteomes" id="UP000000803"/>
    </source>
</evidence>
<dbReference type="DNASU" id="34943"/>
<comment type="subcellular location">
    <subcellularLocation>
        <location evidence="1">Cytoplasm</location>
    </subcellularLocation>
</comment>
<dbReference type="OMA" id="NHNSACK"/>
<evidence type="ECO:0000313" key="7">
    <source>
        <dbReference type="EMBL" id="ABF85756.1"/>
    </source>
</evidence>
<dbReference type="EMBL" id="BT023147">
    <property type="protein sequence ID" value="AAY55563.1"/>
    <property type="molecule type" value="mRNA"/>
</dbReference>
<reference evidence="5 9" key="1">
    <citation type="journal article" date="2000" name="Science">
        <title>The genome sequence of Drosophila melanogaster.</title>
        <authorList>
            <person name="Adams M.D."/>
            <person name="Celniker S.E."/>
            <person name="Holt R.A."/>
            <person name="Evans C.A."/>
            <person name="Gocayne J.D."/>
            <person name="Amanatides P.G."/>
            <person name="Scherer S.E."/>
            <person name="Li P.W."/>
            <person name="Hoskins R.A."/>
            <person name="Galle R.F."/>
            <person name="George R.A."/>
            <person name="Lewis S.E."/>
            <person name="Richards S."/>
            <person name="Ashburner M."/>
            <person name="Henderson S.N."/>
            <person name="Sutton G.G."/>
            <person name="Wortman J.R."/>
            <person name="Yandell M.D."/>
            <person name="Zhang Q."/>
            <person name="Chen L.X."/>
            <person name="Brandon R.C."/>
            <person name="Rogers Y.H."/>
            <person name="Blazej R.G."/>
            <person name="Champe M."/>
            <person name="Pfeiffer B.D."/>
            <person name="Wan K.H."/>
            <person name="Doyle C."/>
            <person name="Baxter E.G."/>
            <person name="Helt G."/>
            <person name="Nelson C.R."/>
            <person name="Gabor G.L."/>
            <person name="Abril J.F."/>
            <person name="Agbayani A."/>
            <person name="An H.J."/>
            <person name="Andrews-Pfannkoch C."/>
            <person name="Baldwin D."/>
            <person name="Ballew R.M."/>
            <person name="Basu A."/>
            <person name="Baxendale J."/>
            <person name="Bayraktaroglu L."/>
            <person name="Beasley E.M."/>
            <person name="Beeson K.Y."/>
            <person name="Benos P.V."/>
            <person name="Berman B.P."/>
            <person name="Bhandari D."/>
            <person name="Bolshakov S."/>
            <person name="Borkova D."/>
            <person name="Botchan M.R."/>
            <person name="Bouck J."/>
            <person name="Brokstein P."/>
            <person name="Brottier P."/>
            <person name="Burtis K.C."/>
            <person name="Busam D.A."/>
            <person name="Butler H."/>
            <person name="Cadieu E."/>
            <person name="Center A."/>
            <person name="Chandra I."/>
            <person name="Cherry J.M."/>
            <person name="Cawley S."/>
            <person name="Dahlke C."/>
            <person name="Davenport L.B."/>
            <person name="Davies P."/>
            <person name="de Pablos B."/>
            <person name="Delcher A."/>
            <person name="Deng Z."/>
            <person name="Mays A.D."/>
            <person name="Dew I."/>
            <person name="Dietz S.M."/>
            <person name="Dodson K."/>
            <person name="Doup L.E."/>
            <person name="Downes M."/>
            <person name="Dugan-Rocha S."/>
            <person name="Dunkov B.C."/>
            <person name="Dunn P."/>
            <person name="Durbin K.J."/>
            <person name="Evangelista C.C."/>
            <person name="Ferraz C."/>
            <person name="Ferriera S."/>
            <person name="Fleischmann W."/>
            <person name="Fosler C."/>
            <person name="Gabrielian A.E."/>
            <person name="Garg N.S."/>
            <person name="Gelbart W.M."/>
            <person name="Glasser K."/>
            <person name="Glodek A."/>
            <person name="Gong F."/>
            <person name="Gorrell J.H."/>
            <person name="Gu Z."/>
            <person name="Guan P."/>
            <person name="Harris M."/>
            <person name="Harris N.L."/>
            <person name="Harvey D."/>
            <person name="Heiman T.J."/>
            <person name="Hernandez J.R."/>
            <person name="Houck J."/>
            <person name="Hostin D."/>
            <person name="Houston K.A."/>
            <person name="Howland T.J."/>
            <person name="Wei M.H."/>
            <person name="Ibegwam C."/>
            <person name="Jalali M."/>
            <person name="Kalush F."/>
            <person name="Karpen G.H."/>
            <person name="Ke Z."/>
            <person name="Kennison J.A."/>
            <person name="Ketchum K.A."/>
            <person name="Kimmel B.E."/>
            <person name="Kodira C.D."/>
            <person name="Kraft C."/>
            <person name="Kravitz S."/>
            <person name="Kulp D."/>
            <person name="Lai Z."/>
            <person name="Lasko P."/>
            <person name="Lei Y."/>
            <person name="Levitsky A.A."/>
            <person name="Li J."/>
            <person name="Li Z."/>
            <person name="Liang Y."/>
            <person name="Lin X."/>
            <person name="Liu X."/>
            <person name="Mattei B."/>
            <person name="McIntosh T.C."/>
            <person name="McLeod M.P."/>
            <person name="McPherson D."/>
            <person name="Merkulov G."/>
            <person name="Milshina N.V."/>
            <person name="Mobarry C."/>
            <person name="Morris J."/>
            <person name="Moshrefi A."/>
            <person name="Mount S.M."/>
            <person name="Moy M."/>
            <person name="Murphy B."/>
            <person name="Murphy L."/>
            <person name="Muzny D.M."/>
            <person name="Nelson D.L."/>
            <person name="Nelson D.R."/>
            <person name="Nelson K.A."/>
            <person name="Nixon K."/>
            <person name="Nusskern D.R."/>
            <person name="Pacleb J.M."/>
            <person name="Palazzolo M."/>
            <person name="Pittman G.S."/>
            <person name="Pan S."/>
            <person name="Pollard J."/>
            <person name="Puri V."/>
            <person name="Reese M.G."/>
            <person name="Reinert K."/>
            <person name="Remington K."/>
            <person name="Saunders R.D."/>
            <person name="Scheeler F."/>
            <person name="Shen H."/>
            <person name="Shue B.C."/>
            <person name="Siden-Kiamos I."/>
            <person name="Simpson M."/>
            <person name="Skupski M.P."/>
            <person name="Smith T."/>
            <person name="Spier E."/>
            <person name="Spradling A.C."/>
            <person name="Stapleton M."/>
            <person name="Strong R."/>
            <person name="Sun E."/>
            <person name="Svirskas R."/>
            <person name="Tector C."/>
            <person name="Turner R."/>
            <person name="Venter E."/>
            <person name="Wang A.H."/>
            <person name="Wang X."/>
            <person name="Wang Z.Y."/>
            <person name="Wassarman D.A."/>
            <person name="Weinstock G.M."/>
            <person name="Weissenbach J."/>
            <person name="Williams S.M."/>
            <person name="WoodageT"/>
            <person name="Worley K.C."/>
            <person name="Wu D."/>
            <person name="Yang S."/>
            <person name="Yao Q.A."/>
            <person name="Ye J."/>
            <person name="Yeh R.F."/>
            <person name="Zaveri J.S."/>
            <person name="Zhan M."/>
            <person name="Zhang G."/>
            <person name="Zhao Q."/>
            <person name="Zheng L."/>
            <person name="Zheng X.H."/>
            <person name="Zhong F.N."/>
            <person name="Zhong W."/>
            <person name="Zhou X."/>
            <person name="Zhu S."/>
            <person name="Zhu X."/>
            <person name="Smith H.O."/>
            <person name="Gibbs R.A."/>
            <person name="Myers E.W."/>
            <person name="Rubin G.M."/>
            <person name="Venter J.C."/>
        </authorList>
    </citation>
    <scope>NUCLEOTIDE SEQUENCE [LARGE SCALE GENOMIC DNA]</scope>
    <source>
        <strain evidence="9">Berkeley</strain>
    </source>
</reference>
<evidence type="ECO:0000256" key="4">
    <source>
        <dbReference type="ARBA" id="ARBA00022860"/>
    </source>
</evidence>
<reference evidence="9" key="2">
    <citation type="journal article" date="2002" name="Genome Biol.">
        <title>Finishing a whole-genome shotgun: release 3 of the Drosophila melanogaster euchromatic genome sequence.</title>
        <authorList>
            <person name="Celniker S.E."/>
            <person name="Wheeler D.A."/>
            <person name="Kronmiller B."/>
            <person name="Carlson J.W."/>
            <person name="Halpern A."/>
            <person name="Patel S."/>
            <person name="Adams M."/>
            <person name="Champe M."/>
            <person name="Dugan S.P."/>
            <person name="Frise E."/>
            <person name="Hodgson A."/>
            <person name="George R.A."/>
            <person name="Hoskins R.A."/>
            <person name="Laverty T."/>
            <person name="Muzny D.M."/>
            <person name="Nelson C.R."/>
            <person name="Pacleb J.M."/>
            <person name="Park S."/>
            <person name="Pfeiffer B.D."/>
            <person name="Richards S."/>
            <person name="Sodergren E.J."/>
            <person name="Svirskas R."/>
            <person name="Tabor P.E."/>
            <person name="Wan K."/>
            <person name="Stapleton M."/>
            <person name="Sutton G.G."/>
            <person name="Venter C."/>
            <person name="Weinstock G."/>
            <person name="Scherer S.E."/>
            <person name="Myers E.W."/>
            <person name="Gibbs R.A."/>
            <person name="Rubin G.M."/>
        </authorList>
    </citation>
    <scope>NUCLEOTIDE SEQUENCE [LARGE SCALE GENOMIC DNA]</scope>
    <source>
        <strain evidence="9">Berkeley</strain>
    </source>
</reference>
<reference evidence="5" key="13">
    <citation type="journal article" date="2015" name="Genome Res.">
        <title>The Release 6 reference sequence of the Drosophila melanogaster genome.</title>
        <authorList>
            <person name="Hoskins R.A."/>
            <person name="Carlson J.W."/>
            <person name="Wan K.H."/>
            <person name="Park S."/>
            <person name="Mendez I."/>
            <person name="Galle S.E."/>
            <person name="Booth B.W."/>
            <person name="Pfeiffer B.D."/>
            <person name="George R.A."/>
            <person name="Svirskas R."/>
            <person name="Krzywinski M."/>
            <person name="Schein J."/>
            <person name="Accardo M.C."/>
            <person name="Damia E."/>
            <person name="Messina G."/>
            <person name="Mendez-Lago M."/>
            <person name="de Pablos B."/>
            <person name="Demakova O.V."/>
            <person name="Andreyeva E.N."/>
            <person name="Boldyreva L.V."/>
            <person name="Marra M."/>
            <person name="Carvalho A.B."/>
            <person name="Dimitri P."/>
            <person name="Villasante A."/>
            <person name="Zhimulev I.F."/>
            <person name="Rubin G.M."/>
            <person name="Karpen G.H."/>
            <person name="Celniker S.E."/>
        </authorList>
    </citation>
    <scope>NUCLEOTIDE SEQUENCE</scope>
</reference>
<dbReference type="UCSC" id="CG18063-RC">
    <property type="organism name" value="d. melanogaster"/>
</dbReference>
<dbReference type="PaxDb" id="7227-FBpp0289341"/>
<reference evidence="5 9" key="9">
    <citation type="journal article" date="2007" name="Science">
        <title>The Release 5.1 annotation of Drosophila melanogaster heterochromatin.</title>
        <authorList>
            <person name="Smith C.D."/>
            <person name="Shu S."/>
            <person name="Mungall C.J."/>
            <person name="Karpen G.H."/>
        </authorList>
    </citation>
    <scope>NUCLEOTIDE SEQUENCE [LARGE SCALE GENOMIC DNA]</scope>
    <source>
        <strain evidence="9">Berkeley</strain>
    </source>
</reference>
<dbReference type="InterPro" id="IPR051185">
    <property type="entry name" value="ASPM"/>
</dbReference>
<dbReference type="STRING" id="7227.FBpp0289341"/>
<dbReference type="SUPFAM" id="SSF52540">
    <property type="entry name" value="P-loop containing nucleoside triphosphate hydrolases"/>
    <property type="match status" value="1"/>
</dbReference>
<dbReference type="GO" id="GO:0005737">
    <property type="term" value="C:cytoplasm"/>
    <property type="evidence" value="ECO:0007669"/>
    <property type="project" value="UniProtKB-SubCell"/>
</dbReference>
<dbReference type="InterPro" id="IPR027417">
    <property type="entry name" value="P-loop_NTPase"/>
</dbReference>
<reference evidence="5" key="11">
    <citation type="journal article" date="2015" name="G3 (Bethesda)">
        <title>Gene Model Annotations for Drosophila melanogaster: Impact of High-Throughput Data.</title>
        <authorList>
            <consortium name="FlyBase Consortium"/>
            <person name="Matthews B.B."/>
            <person name="Dos Santos G."/>
            <person name="Crosby M.A."/>
            <person name="Emmert D.B."/>
            <person name="St Pierre S.E."/>
            <person name="Gramates L.S."/>
            <person name="Zhou P."/>
            <person name="Schroeder A.J."/>
            <person name="Falls K."/>
            <person name="Strelets V."/>
            <person name="Russo S.M."/>
            <person name="Gelbart W.M."/>
            <person name="null"/>
        </authorList>
    </citation>
    <scope>NUCLEOTIDE SEQUENCE</scope>
</reference>
<dbReference type="RefSeq" id="NP_001162988.1">
    <property type="nucleotide sequence ID" value="NM_001169517.1"/>
</dbReference>